<evidence type="ECO:0000313" key="18">
    <source>
        <dbReference type="EMBL" id="GAQ92238.1"/>
    </source>
</evidence>
<keyword evidence="10" id="KW-0902">Two-component regulatory system</keyword>
<sequence length="1120" mass="120781">MEHFVRQSWSLQCLVSATSGRVAAGSRGLIRVVGAPDENTLLQASILPSELIVWATCVGRGGGGRLSCLVSELCKRRWTLQDLVPSLSAHHFEEAVGQLERGQKQLASFSAFLNTWSMEKETELGIGGKQAASYPQDESMKQVESGDNDEARRFTSALRGMPGDRPSSSPCKECICHGCGVVMSADGSRAGVTELGQEASKMMLGDAERLNLNGCGGPTPGDTASWRIPVSVEMQTVEISGAGEYPPSIPSPTDSAPSSAVPNEEGLTAQQLLLVTFSRESRNAQLEAELAAARTKVAELEGQVATLKAHHQYTLDLHPDLIFAKDKQGRFVMCNKALGELYDTAPAKLIGVLPHSVVHDPANLPSYAEMARDERRVLEEGVQSEIPERLFVDPQGRERWFRAFKQPYTLLDGSQAVLGIATNITEVKDSLRALRHSEARYRTLFDAAGLGTLMVAMSEYRISECSKGTCHMLGYPEERIVGHKFCEFIADEDLKSALTSWEAFARGGHGERFKQELRCRRHDGSLLWTRITITMCVSEDLPGYAVFLIEDIRESRLVQELTLAAAERLRAAKEAAEAANQAKSQFLSNCSHEIRTPMNGVIGVAELLLATQLTPEQKMYADTIRSSGDFLLNLINDILDFAKIEARNIGLESVPFALREEVGQSLALLQKGAREKGLQLSCHVSDGVPGRVVGDPLRLRQVLLNLVGNALKFTHAGSIKVNVKMADEMDDDPLSRGSGDEVVAGSAAESQSDCTEKEGVCLERGGVGGALDEQRSDCSSNGVHGADDQRKAEPGERNDHSSNGSPGCGDGATQNRDNGNEDDCRGPSDGLTDECSSSGRNEAGECGSEPGSEDDGGCGSSAGSSPISPLRAGLPARLVQVEVRDTGIGVPDEARSRIFKAFMQADSSTSRRYGGTGLGLCICRSIVAEMGGRIWMTSKLGAGSSFFFTVRLAVLDHAPARPQESKGTSSPRAFIPASPLPPPSKPLLEATTLAGLHVLVAEDNRVNQMVAARILRSLGCTFELVDDGHKAAAAARRGRFAVILMDCHMPDMDGFEATRLIRAEEHWRGRRHLIVALTASALEEDQRKCAKAGMDSFLSKSVRPNDIRAAIEAHLRPAPQ</sequence>
<dbReference type="SUPFAM" id="SSF55785">
    <property type="entry name" value="PYP-like sensor domain (PAS domain)"/>
    <property type="match status" value="2"/>
</dbReference>
<dbReference type="EC" id="2.7.13.3" evidence="2"/>
<dbReference type="PANTHER" id="PTHR43047">
    <property type="entry name" value="TWO-COMPONENT HISTIDINE PROTEIN KINASE"/>
    <property type="match status" value="1"/>
</dbReference>
<feature type="compositionally biased region" description="Basic and acidic residues" evidence="14">
    <location>
        <begin position="785"/>
        <end position="800"/>
    </location>
</feature>
<evidence type="ECO:0000256" key="1">
    <source>
        <dbReference type="ARBA" id="ARBA00000085"/>
    </source>
</evidence>
<dbReference type="InterPro" id="IPR004358">
    <property type="entry name" value="Sig_transdc_His_kin-like_C"/>
</dbReference>
<dbReference type="GO" id="GO:0009881">
    <property type="term" value="F:photoreceptor activity"/>
    <property type="evidence" value="ECO:0007669"/>
    <property type="project" value="UniProtKB-KW"/>
</dbReference>
<dbReference type="InterPro" id="IPR013655">
    <property type="entry name" value="PAS_fold_3"/>
</dbReference>
<dbReference type="CDD" id="cd00130">
    <property type="entry name" value="PAS"/>
    <property type="match status" value="2"/>
</dbReference>
<dbReference type="Proteomes" id="UP000054558">
    <property type="component" value="Unassembled WGS sequence"/>
</dbReference>
<protein>
    <recommendedName>
        <fullName evidence="2">histidine kinase</fullName>
        <ecNumber evidence="2">2.7.13.3</ecNumber>
    </recommendedName>
</protein>
<feature type="region of interest" description="Disordered" evidence="14">
    <location>
        <begin position="243"/>
        <end position="263"/>
    </location>
</feature>
<dbReference type="OrthoDB" id="10266508at2759"/>
<dbReference type="PROSITE" id="PS50110">
    <property type="entry name" value="RESPONSE_REGULATORY"/>
    <property type="match status" value="1"/>
</dbReference>
<dbReference type="GO" id="GO:0000155">
    <property type="term" value="F:phosphorelay sensor kinase activity"/>
    <property type="evidence" value="ECO:0007669"/>
    <property type="project" value="InterPro"/>
</dbReference>
<dbReference type="Gene3D" id="3.30.450.20">
    <property type="entry name" value="PAS domain"/>
    <property type="match status" value="2"/>
</dbReference>
<evidence type="ECO:0000256" key="8">
    <source>
        <dbReference type="ARBA" id="ARBA00022777"/>
    </source>
</evidence>
<dbReference type="Pfam" id="PF00072">
    <property type="entry name" value="Response_reg"/>
    <property type="match status" value="1"/>
</dbReference>
<evidence type="ECO:0000256" key="14">
    <source>
        <dbReference type="SAM" id="MobiDB-lite"/>
    </source>
</evidence>
<dbReference type="Pfam" id="PF08448">
    <property type="entry name" value="PAS_4"/>
    <property type="match status" value="1"/>
</dbReference>
<evidence type="ECO:0000256" key="9">
    <source>
        <dbReference type="ARBA" id="ARBA00022840"/>
    </source>
</evidence>
<dbReference type="SUPFAM" id="SSF52172">
    <property type="entry name" value="CheY-like"/>
    <property type="match status" value="1"/>
</dbReference>
<dbReference type="PRINTS" id="PR00344">
    <property type="entry name" value="BCTRLSENSOR"/>
</dbReference>
<keyword evidence="11" id="KW-0675">Receptor</keyword>
<keyword evidence="5" id="KW-0716">Sensory transduction</keyword>
<dbReference type="GO" id="GO:0005524">
    <property type="term" value="F:ATP binding"/>
    <property type="evidence" value="ECO:0007669"/>
    <property type="project" value="UniProtKB-KW"/>
</dbReference>
<dbReference type="STRING" id="105231.A0A1Y1IVF3"/>
<gene>
    <name evidence="18" type="ORF">KFL_009540010</name>
</gene>
<evidence type="ECO:0000313" key="19">
    <source>
        <dbReference type="Proteomes" id="UP000054558"/>
    </source>
</evidence>
<keyword evidence="9" id="KW-0067">ATP-binding</keyword>
<dbReference type="Pfam" id="PF08447">
    <property type="entry name" value="PAS_3"/>
    <property type="match status" value="1"/>
</dbReference>
<dbReference type="EMBL" id="DF237903">
    <property type="protein sequence ID" value="GAQ92238.1"/>
    <property type="molecule type" value="Genomic_DNA"/>
</dbReference>
<dbReference type="InterPro" id="IPR035965">
    <property type="entry name" value="PAS-like_dom_sf"/>
</dbReference>
<dbReference type="InterPro" id="IPR011006">
    <property type="entry name" value="CheY-like_superfamily"/>
</dbReference>
<dbReference type="SMART" id="SM00091">
    <property type="entry name" value="PAS"/>
    <property type="match status" value="2"/>
</dbReference>
<keyword evidence="4 12" id="KW-0597">Phosphoprotein</keyword>
<feature type="domain" description="Response regulatory" evidence="16">
    <location>
        <begin position="997"/>
        <end position="1115"/>
    </location>
</feature>
<dbReference type="CDD" id="cd00082">
    <property type="entry name" value="HisKA"/>
    <property type="match status" value="1"/>
</dbReference>
<dbReference type="InterPro" id="IPR001789">
    <property type="entry name" value="Sig_transdc_resp-reg_receiver"/>
</dbReference>
<evidence type="ECO:0000256" key="2">
    <source>
        <dbReference type="ARBA" id="ARBA00012438"/>
    </source>
</evidence>
<dbReference type="InterPro" id="IPR036097">
    <property type="entry name" value="HisK_dim/P_sf"/>
</dbReference>
<keyword evidence="7" id="KW-0547">Nucleotide-binding</keyword>
<evidence type="ECO:0000256" key="4">
    <source>
        <dbReference type="ARBA" id="ARBA00022553"/>
    </source>
</evidence>
<accession>A0A1Y1IVF3</accession>
<dbReference type="InterPro" id="IPR005467">
    <property type="entry name" value="His_kinase_dom"/>
</dbReference>
<feature type="coiled-coil region" evidence="13">
    <location>
        <begin position="283"/>
        <end position="310"/>
    </location>
</feature>
<evidence type="ECO:0000259" key="16">
    <source>
        <dbReference type="PROSITE" id="PS50110"/>
    </source>
</evidence>
<evidence type="ECO:0000256" key="12">
    <source>
        <dbReference type="PROSITE-ProRule" id="PRU00169"/>
    </source>
</evidence>
<dbReference type="CDD" id="cd16922">
    <property type="entry name" value="HATPase_EvgS-ArcB-TorS-like"/>
    <property type="match status" value="1"/>
</dbReference>
<dbReference type="InterPro" id="IPR003661">
    <property type="entry name" value="HisK_dim/P_dom"/>
</dbReference>
<keyword evidence="6" id="KW-0808">Transferase</keyword>
<evidence type="ECO:0000256" key="5">
    <source>
        <dbReference type="ARBA" id="ARBA00022606"/>
    </source>
</evidence>
<dbReference type="SMART" id="SM00387">
    <property type="entry name" value="HATPase_c"/>
    <property type="match status" value="1"/>
</dbReference>
<feature type="region of interest" description="Disordered" evidence="14">
    <location>
        <begin position="771"/>
        <end position="869"/>
    </location>
</feature>
<reference evidence="18 19" key="1">
    <citation type="journal article" date="2014" name="Nat. Commun.">
        <title>Klebsormidium flaccidum genome reveals primary factors for plant terrestrial adaptation.</title>
        <authorList>
            <person name="Hori K."/>
            <person name="Maruyama F."/>
            <person name="Fujisawa T."/>
            <person name="Togashi T."/>
            <person name="Yamamoto N."/>
            <person name="Seo M."/>
            <person name="Sato S."/>
            <person name="Yamada T."/>
            <person name="Mori H."/>
            <person name="Tajima N."/>
            <person name="Moriyama T."/>
            <person name="Ikeuchi M."/>
            <person name="Watanabe M."/>
            <person name="Wada H."/>
            <person name="Kobayashi K."/>
            <person name="Saito M."/>
            <person name="Masuda T."/>
            <person name="Sasaki-Sekimoto Y."/>
            <person name="Mashiguchi K."/>
            <person name="Awai K."/>
            <person name="Shimojima M."/>
            <person name="Masuda S."/>
            <person name="Iwai M."/>
            <person name="Nobusawa T."/>
            <person name="Narise T."/>
            <person name="Kondo S."/>
            <person name="Saito H."/>
            <person name="Sato R."/>
            <person name="Murakawa M."/>
            <person name="Ihara Y."/>
            <person name="Oshima-Yamada Y."/>
            <person name="Ohtaka K."/>
            <person name="Satoh M."/>
            <person name="Sonobe K."/>
            <person name="Ishii M."/>
            <person name="Ohtani R."/>
            <person name="Kanamori-Sato M."/>
            <person name="Honoki R."/>
            <person name="Miyazaki D."/>
            <person name="Mochizuki H."/>
            <person name="Umetsu J."/>
            <person name="Higashi K."/>
            <person name="Shibata D."/>
            <person name="Kamiya Y."/>
            <person name="Sato N."/>
            <person name="Nakamura Y."/>
            <person name="Tabata S."/>
            <person name="Ida S."/>
            <person name="Kurokawa K."/>
            <person name="Ohta H."/>
        </authorList>
    </citation>
    <scope>NUCLEOTIDE SEQUENCE [LARGE SCALE GENOMIC DNA]</scope>
    <source>
        <strain evidence="18 19">NIES-2285</strain>
    </source>
</reference>
<dbReference type="InterPro" id="IPR013656">
    <property type="entry name" value="PAS_4"/>
</dbReference>
<dbReference type="PANTHER" id="PTHR43047:SF64">
    <property type="entry name" value="HISTIDINE KINASE CONTAINING CHEY-HOMOLOGOUS RECEIVER DOMAIN AND PAS DOMAIN-RELATED"/>
    <property type="match status" value="1"/>
</dbReference>
<dbReference type="OMA" id="GETNDAW"/>
<dbReference type="Gene3D" id="1.10.287.130">
    <property type="match status" value="1"/>
</dbReference>
<dbReference type="SMART" id="SM00448">
    <property type="entry name" value="REC"/>
    <property type="match status" value="1"/>
</dbReference>
<dbReference type="SUPFAM" id="SSF55874">
    <property type="entry name" value="ATPase domain of HSP90 chaperone/DNA topoisomerase II/histidine kinase"/>
    <property type="match status" value="2"/>
</dbReference>
<feature type="domain" description="PAS" evidence="17">
    <location>
        <begin position="437"/>
        <end position="508"/>
    </location>
</feature>
<evidence type="ECO:0000259" key="17">
    <source>
        <dbReference type="PROSITE" id="PS50112"/>
    </source>
</evidence>
<dbReference type="CDD" id="cd17546">
    <property type="entry name" value="REC_hyHK_CKI1_RcsC-like"/>
    <property type="match status" value="1"/>
</dbReference>
<dbReference type="Gene3D" id="3.40.50.2300">
    <property type="match status" value="1"/>
</dbReference>
<name>A0A1Y1IVF3_KLENI</name>
<feature type="region of interest" description="Disordered" evidence="14">
    <location>
        <begin position="730"/>
        <end position="755"/>
    </location>
</feature>
<dbReference type="AlphaFoldDB" id="A0A1Y1IVF3"/>
<dbReference type="Pfam" id="PF02518">
    <property type="entry name" value="HATPase_c"/>
    <property type="match status" value="1"/>
</dbReference>
<dbReference type="InterPro" id="IPR036890">
    <property type="entry name" value="HATPase_C_sf"/>
</dbReference>
<keyword evidence="3" id="KW-0157">Chromophore</keyword>
<dbReference type="SMART" id="SM00388">
    <property type="entry name" value="HisKA"/>
    <property type="match status" value="1"/>
</dbReference>
<evidence type="ECO:0000256" key="11">
    <source>
        <dbReference type="ARBA" id="ARBA00023170"/>
    </source>
</evidence>
<proteinExistence type="predicted"/>
<evidence type="ECO:0000256" key="7">
    <source>
        <dbReference type="ARBA" id="ARBA00022741"/>
    </source>
</evidence>
<evidence type="ECO:0000256" key="3">
    <source>
        <dbReference type="ARBA" id="ARBA00022543"/>
    </source>
</evidence>
<evidence type="ECO:0000256" key="6">
    <source>
        <dbReference type="ARBA" id="ARBA00022679"/>
    </source>
</evidence>
<dbReference type="NCBIfam" id="TIGR00229">
    <property type="entry name" value="sensory_box"/>
    <property type="match status" value="2"/>
</dbReference>
<dbReference type="InterPro" id="IPR000014">
    <property type="entry name" value="PAS"/>
</dbReference>
<dbReference type="InterPro" id="IPR003594">
    <property type="entry name" value="HATPase_dom"/>
</dbReference>
<evidence type="ECO:0000259" key="15">
    <source>
        <dbReference type="PROSITE" id="PS50109"/>
    </source>
</evidence>
<evidence type="ECO:0000256" key="13">
    <source>
        <dbReference type="SAM" id="Coils"/>
    </source>
</evidence>
<keyword evidence="13" id="KW-0175">Coiled coil</keyword>
<dbReference type="Pfam" id="PF00512">
    <property type="entry name" value="HisKA"/>
    <property type="match status" value="1"/>
</dbReference>
<evidence type="ECO:0000256" key="10">
    <source>
        <dbReference type="ARBA" id="ARBA00023012"/>
    </source>
</evidence>
<keyword evidence="3" id="KW-0600">Photoreceptor protein</keyword>
<feature type="compositionally biased region" description="Polar residues" evidence="14">
    <location>
        <begin position="251"/>
        <end position="261"/>
    </location>
</feature>
<feature type="modified residue" description="4-aspartylphosphate" evidence="12">
    <location>
        <position position="1046"/>
    </location>
</feature>
<dbReference type="PROSITE" id="PS50112">
    <property type="entry name" value="PAS"/>
    <property type="match status" value="1"/>
</dbReference>
<dbReference type="FunFam" id="1.10.287.130:FF:000002">
    <property type="entry name" value="Two-component osmosensing histidine kinase"/>
    <property type="match status" value="1"/>
</dbReference>
<keyword evidence="19" id="KW-1185">Reference proteome</keyword>
<keyword evidence="8 18" id="KW-0418">Kinase</keyword>
<organism evidence="18 19">
    <name type="scientific">Klebsormidium nitens</name>
    <name type="common">Green alga</name>
    <name type="synonym">Ulothrix nitens</name>
    <dbReference type="NCBI Taxonomy" id="105231"/>
    <lineage>
        <taxon>Eukaryota</taxon>
        <taxon>Viridiplantae</taxon>
        <taxon>Streptophyta</taxon>
        <taxon>Klebsormidiophyceae</taxon>
        <taxon>Klebsormidiales</taxon>
        <taxon>Klebsormidiaceae</taxon>
        <taxon>Klebsormidium</taxon>
    </lineage>
</organism>
<feature type="domain" description="Histidine kinase" evidence="15">
    <location>
        <begin position="589"/>
        <end position="954"/>
    </location>
</feature>
<dbReference type="PROSITE" id="PS50109">
    <property type="entry name" value="HIS_KIN"/>
    <property type="match status" value="1"/>
</dbReference>
<dbReference type="SUPFAM" id="SSF47384">
    <property type="entry name" value="Homodimeric domain of signal transducing histidine kinase"/>
    <property type="match status" value="1"/>
</dbReference>
<comment type="catalytic activity">
    <reaction evidence="1">
        <text>ATP + protein L-histidine = ADP + protein N-phospho-L-histidine.</text>
        <dbReference type="EC" id="2.7.13.3"/>
    </reaction>
</comment>
<dbReference type="Gene3D" id="3.30.565.10">
    <property type="entry name" value="Histidine kinase-like ATPase, C-terminal domain"/>
    <property type="match status" value="2"/>
</dbReference>